<dbReference type="PROSITE" id="PS01305">
    <property type="entry name" value="MOAA_NIFB_PQQE"/>
    <property type="match status" value="1"/>
</dbReference>
<gene>
    <name evidence="9" type="ORF">SH1V18_46400</name>
</gene>
<dbReference type="NCBIfam" id="TIGR04085">
    <property type="entry name" value="rSAM_more_4Fe4S"/>
    <property type="match status" value="1"/>
</dbReference>
<keyword evidence="4" id="KW-0479">Metal-binding</keyword>
<dbReference type="InterPro" id="IPR058240">
    <property type="entry name" value="rSAM_sf"/>
</dbReference>
<evidence type="ECO:0000256" key="1">
    <source>
        <dbReference type="ARBA" id="ARBA00001966"/>
    </source>
</evidence>
<keyword evidence="3" id="KW-0949">S-adenosyl-L-methionine</keyword>
<keyword evidence="6" id="KW-0408">Iron</keyword>
<dbReference type="Pfam" id="PF04055">
    <property type="entry name" value="Radical_SAM"/>
    <property type="match status" value="1"/>
</dbReference>
<evidence type="ECO:0000256" key="6">
    <source>
        <dbReference type="ARBA" id="ARBA00023004"/>
    </source>
</evidence>
<dbReference type="InterPro" id="IPR000385">
    <property type="entry name" value="MoaA_NifB_PqqE_Fe-S-bd_CS"/>
</dbReference>
<dbReference type="PANTHER" id="PTHR11228">
    <property type="entry name" value="RADICAL SAM DOMAIN PROTEIN"/>
    <property type="match status" value="1"/>
</dbReference>
<sequence length="463" mass="53475">MLDYSKNYYLDKDFELNVRDDKYLLIDFDNVNWFRTNKTGLEILNGCKKPNNFQTVLEHIAKDYGFTVDFLKEQFESFIEFAIDKQVIIEEGKEKQKFITKELQYPNTIWIHVSNQCNLSCPFCYSNATPEGIKTLNPDDILKFLEPSPKEQRKRAIISGGEPFLYKKLPELVKGLKEMGFKVTVISNGTVGSKMYPEVLPYIDLLQVSVDGTTKEINDLTRGKGSFDKTIENIKYAKSLDVKDMYISFTATKYNIEDIMNFPEFMYIHDIGHLHVTRLLPVGRGETNKEDISPDNDKYTKYIKEFKDNIQYVNQKIYQKRETEEIFLDDEDKTKFRSVTFASDQLKKVKNRNKVTGCGAGDATISIGYDGNVYPCTSLSDTDNIIGNIYTDKIDTVIKRGQEVAKHLSVHNLPECNQCKYKYFCGGGCRACAKYADNILGHDPDCNYYKKSIMEYMWLYHSS</sequence>
<protein>
    <recommendedName>
        <fullName evidence="8">Radical SAM core domain-containing protein</fullName>
    </recommendedName>
</protein>
<dbReference type="SFLD" id="SFLDS00029">
    <property type="entry name" value="Radical_SAM"/>
    <property type="match status" value="1"/>
</dbReference>
<dbReference type="Proteomes" id="UP001144256">
    <property type="component" value="Unassembled WGS sequence"/>
</dbReference>
<dbReference type="SUPFAM" id="SSF102114">
    <property type="entry name" value="Radical SAM enzymes"/>
    <property type="match status" value="1"/>
</dbReference>
<dbReference type="AlphaFoldDB" id="A0A9W6DH01"/>
<evidence type="ECO:0000313" key="10">
    <source>
        <dbReference type="Proteomes" id="UP001144256"/>
    </source>
</evidence>
<feature type="domain" description="Radical SAM core" evidence="8">
    <location>
        <begin position="103"/>
        <end position="316"/>
    </location>
</feature>
<dbReference type="Pfam" id="PF13186">
    <property type="entry name" value="SPASM"/>
    <property type="match status" value="1"/>
</dbReference>
<dbReference type="InterPro" id="IPR013785">
    <property type="entry name" value="Aldolase_TIM"/>
</dbReference>
<dbReference type="SFLD" id="SFLDG01067">
    <property type="entry name" value="SPASM/twitch_domain_containing"/>
    <property type="match status" value="1"/>
</dbReference>
<keyword evidence="10" id="KW-1185">Reference proteome</keyword>
<dbReference type="GO" id="GO:0051539">
    <property type="term" value="F:4 iron, 4 sulfur cluster binding"/>
    <property type="evidence" value="ECO:0007669"/>
    <property type="project" value="UniProtKB-KW"/>
</dbReference>
<evidence type="ECO:0000256" key="4">
    <source>
        <dbReference type="ARBA" id="ARBA00022723"/>
    </source>
</evidence>
<accession>A0A9W6DH01</accession>
<dbReference type="EMBL" id="BRLB01000027">
    <property type="protein sequence ID" value="GKX32160.1"/>
    <property type="molecule type" value="Genomic_DNA"/>
</dbReference>
<keyword evidence="5" id="KW-0560">Oxidoreductase</keyword>
<comment type="cofactor">
    <cofactor evidence="1">
        <name>[4Fe-4S] cluster</name>
        <dbReference type="ChEBI" id="CHEBI:49883"/>
    </cofactor>
</comment>
<comment type="caution">
    <text evidence="9">The sequence shown here is derived from an EMBL/GenBank/DDBJ whole genome shotgun (WGS) entry which is preliminary data.</text>
</comment>
<proteinExistence type="predicted"/>
<name>A0A9W6DH01_9FIRM</name>
<keyword evidence="2" id="KW-0004">4Fe-4S</keyword>
<evidence type="ECO:0000313" key="9">
    <source>
        <dbReference type="EMBL" id="GKX32160.1"/>
    </source>
</evidence>
<evidence type="ECO:0000259" key="8">
    <source>
        <dbReference type="PROSITE" id="PS51918"/>
    </source>
</evidence>
<dbReference type="InterPro" id="IPR007197">
    <property type="entry name" value="rSAM"/>
</dbReference>
<evidence type="ECO:0000256" key="7">
    <source>
        <dbReference type="ARBA" id="ARBA00023014"/>
    </source>
</evidence>
<evidence type="ECO:0000256" key="5">
    <source>
        <dbReference type="ARBA" id="ARBA00023002"/>
    </source>
</evidence>
<keyword evidence="7" id="KW-0411">Iron-sulfur</keyword>
<reference evidence="9" key="1">
    <citation type="submission" date="2022-06" db="EMBL/GenBank/DDBJ databases">
        <title>Vallitalea longa sp. nov., an anaerobic bacterium isolated from marine sediment.</title>
        <authorList>
            <person name="Hirano S."/>
            <person name="Terahara T."/>
            <person name="Mori K."/>
            <person name="Hamada M."/>
            <person name="Matsumoto R."/>
            <person name="Kobayashi T."/>
        </authorList>
    </citation>
    <scope>NUCLEOTIDE SEQUENCE</scope>
    <source>
        <strain evidence="9">SH18-1</strain>
    </source>
</reference>
<dbReference type="PANTHER" id="PTHR11228:SF7">
    <property type="entry name" value="PQQA PEPTIDE CYCLASE"/>
    <property type="match status" value="1"/>
</dbReference>
<dbReference type="SFLD" id="SFLDG01386">
    <property type="entry name" value="main_SPASM_domain-containing"/>
    <property type="match status" value="1"/>
</dbReference>
<dbReference type="InterPro" id="IPR023885">
    <property type="entry name" value="4Fe4S-binding_SPASM_dom"/>
</dbReference>
<dbReference type="CDD" id="cd01335">
    <property type="entry name" value="Radical_SAM"/>
    <property type="match status" value="1"/>
</dbReference>
<dbReference type="GO" id="GO:0016491">
    <property type="term" value="F:oxidoreductase activity"/>
    <property type="evidence" value="ECO:0007669"/>
    <property type="project" value="UniProtKB-KW"/>
</dbReference>
<organism evidence="9 10">
    <name type="scientific">Vallitalea longa</name>
    <dbReference type="NCBI Taxonomy" id="2936439"/>
    <lineage>
        <taxon>Bacteria</taxon>
        <taxon>Bacillati</taxon>
        <taxon>Bacillota</taxon>
        <taxon>Clostridia</taxon>
        <taxon>Lachnospirales</taxon>
        <taxon>Vallitaleaceae</taxon>
        <taxon>Vallitalea</taxon>
    </lineage>
</organism>
<dbReference type="Gene3D" id="3.20.20.70">
    <property type="entry name" value="Aldolase class I"/>
    <property type="match status" value="1"/>
</dbReference>
<dbReference type="GO" id="GO:0046872">
    <property type="term" value="F:metal ion binding"/>
    <property type="evidence" value="ECO:0007669"/>
    <property type="project" value="UniProtKB-KW"/>
</dbReference>
<dbReference type="RefSeq" id="WP_281819589.1">
    <property type="nucleotide sequence ID" value="NZ_BRLB01000027.1"/>
</dbReference>
<evidence type="ECO:0000256" key="3">
    <source>
        <dbReference type="ARBA" id="ARBA00022691"/>
    </source>
</evidence>
<evidence type="ECO:0000256" key="2">
    <source>
        <dbReference type="ARBA" id="ARBA00022485"/>
    </source>
</evidence>
<dbReference type="PROSITE" id="PS51918">
    <property type="entry name" value="RADICAL_SAM"/>
    <property type="match status" value="1"/>
</dbReference>
<dbReference type="InterPro" id="IPR050377">
    <property type="entry name" value="Radical_SAM_PqqE_MftC-like"/>
</dbReference>